<dbReference type="OrthoDB" id="9811293at2"/>
<dbReference type="InterPro" id="IPR007354">
    <property type="entry name" value="CruF-like"/>
</dbReference>
<keyword evidence="1" id="KW-0812">Transmembrane</keyword>
<dbReference type="PANTHER" id="PTHR39419:SF1">
    <property type="entry name" value="SLL0814 PROTEIN"/>
    <property type="match status" value="1"/>
</dbReference>
<sequence length="277" mass="28551">MSTALTAHARAWRPTARELLPLLVAGALVLTAIAYPLSSGSARDVVSWAIVVLGSVLSVAHAGLSRGARTAAGVLALVVAAAVAFESVGLATGFPYGSYDYADVLGPTLLGVPFLVPLAWLMMAWPSWLLGGHLARTTRPTRRRFVRVAWAAAVFAAWDVVLDPQMVQAGYWTWASPSPGLPGIDTVPLTNLAGWLVAGAVLMTVLDVLVTRTAVPDAPRIGNAAPLLVLGWMTLGGALAHAGWLGLPGSAAWGAALAVPVLVVLAVQHRRAGAGTG</sequence>
<feature type="transmembrane region" description="Helical" evidence="1">
    <location>
        <begin position="45"/>
        <end position="64"/>
    </location>
</feature>
<feature type="transmembrane region" description="Helical" evidence="1">
    <location>
        <begin position="222"/>
        <end position="244"/>
    </location>
</feature>
<keyword evidence="1" id="KW-1133">Transmembrane helix</keyword>
<evidence type="ECO:0000256" key="1">
    <source>
        <dbReference type="SAM" id="Phobius"/>
    </source>
</evidence>
<protein>
    <submittedName>
        <fullName evidence="2">Putative membrane protein</fullName>
    </submittedName>
</protein>
<name>A0A1I2GLG2_9ACTN</name>
<reference evidence="3" key="1">
    <citation type="submission" date="2016-10" db="EMBL/GenBank/DDBJ databases">
        <authorList>
            <person name="Varghese N."/>
            <person name="Submissions S."/>
        </authorList>
    </citation>
    <scope>NUCLEOTIDE SEQUENCE [LARGE SCALE GENOMIC DNA]</scope>
    <source>
        <strain evidence="3">DSM 46838</strain>
    </source>
</reference>
<keyword evidence="1" id="KW-0472">Membrane</keyword>
<feature type="transmembrane region" description="Helical" evidence="1">
    <location>
        <begin position="114"/>
        <end position="136"/>
    </location>
</feature>
<feature type="transmembrane region" description="Helical" evidence="1">
    <location>
        <begin position="192"/>
        <end position="210"/>
    </location>
</feature>
<gene>
    <name evidence="2" type="ORF">SAMN05216574_109215</name>
</gene>
<dbReference type="RefSeq" id="WP_092199397.1">
    <property type="nucleotide sequence ID" value="NZ_FOND01000009.1"/>
</dbReference>
<dbReference type="STRING" id="1798228.SAMN05216574_109215"/>
<dbReference type="Proteomes" id="UP000198589">
    <property type="component" value="Unassembled WGS sequence"/>
</dbReference>
<dbReference type="Pfam" id="PF04240">
    <property type="entry name" value="Caroten_synth"/>
    <property type="match status" value="1"/>
</dbReference>
<proteinExistence type="predicted"/>
<feature type="transmembrane region" description="Helical" evidence="1">
    <location>
        <begin position="20"/>
        <end position="39"/>
    </location>
</feature>
<feature type="transmembrane region" description="Helical" evidence="1">
    <location>
        <begin position="250"/>
        <end position="267"/>
    </location>
</feature>
<keyword evidence="3" id="KW-1185">Reference proteome</keyword>
<evidence type="ECO:0000313" key="3">
    <source>
        <dbReference type="Proteomes" id="UP000198589"/>
    </source>
</evidence>
<dbReference type="AlphaFoldDB" id="A0A1I2GLG2"/>
<accession>A0A1I2GLG2</accession>
<organism evidence="2 3">
    <name type="scientific">Blastococcus tunisiensis</name>
    <dbReference type="NCBI Taxonomy" id="1798228"/>
    <lineage>
        <taxon>Bacteria</taxon>
        <taxon>Bacillati</taxon>
        <taxon>Actinomycetota</taxon>
        <taxon>Actinomycetes</taxon>
        <taxon>Geodermatophilales</taxon>
        <taxon>Geodermatophilaceae</taxon>
        <taxon>Blastococcus</taxon>
    </lineage>
</organism>
<dbReference type="EMBL" id="FOND01000009">
    <property type="protein sequence ID" value="SFF17566.1"/>
    <property type="molecule type" value="Genomic_DNA"/>
</dbReference>
<evidence type="ECO:0000313" key="2">
    <source>
        <dbReference type="EMBL" id="SFF17566.1"/>
    </source>
</evidence>
<feature type="transmembrane region" description="Helical" evidence="1">
    <location>
        <begin position="148"/>
        <end position="172"/>
    </location>
</feature>
<feature type="transmembrane region" description="Helical" evidence="1">
    <location>
        <begin position="71"/>
        <end position="94"/>
    </location>
</feature>
<dbReference type="PANTHER" id="PTHR39419">
    <property type="entry name" value="SLL0814 PROTEIN"/>
    <property type="match status" value="1"/>
</dbReference>